<evidence type="ECO:0000256" key="1">
    <source>
        <dbReference type="SAM" id="MobiDB-lite"/>
    </source>
</evidence>
<feature type="region of interest" description="Disordered" evidence="1">
    <location>
        <begin position="14"/>
        <end position="56"/>
    </location>
</feature>
<dbReference type="Proteomes" id="UP001470230">
    <property type="component" value="Unassembled WGS sequence"/>
</dbReference>
<feature type="compositionally biased region" description="Acidic residues" evidence="1">
    <location>
        <begin position="34"/>
        <end position="47"/>
    </location>
</feature>
<evidence type="ECO:0000313" key="3">
    <source>
        <dbReference type="Proteomes" id="UP001470230"/>
    </source>
</evidence>
<evidence type="ECO:0008006" key="4">
    <source>
        <dbReference type="Google" id="ProtNLM"/>
    </source>
</evidence>
<evidence type="ECO:0000313" key="2">
    <source>
        <dbReference type="EMBL" id="KAK8867081.1"/>
    </source>
</evidence>
<reference evidence="2 3" key="1">
    <citation type="submission" date="2024-04" db="EMBL/GenBank/DDBJ databases">
        <title>Tritrichomonas musculus Genome.</title>
        <authorList>
            <person name="Alves-Ferreira E."/>
            <person name="Grigg M."/>
            <person name="Lorenzi H."/>
            <person name="Galac M."/>
        </authorList>
    </citation>
    <scope>NUCLEOTIDE SEQUENCE [LARGE SCALE GENOMIC DNA]</scope>
    <source>
        <strain evidence="2 3">EAF2021</strain>
    </source>
</reference>
<protein>
    <recommendedName>
        <fullName evidence="4">Myb-like domain-containing protein</fullName>
    </recommendedName>
</protein>
<sequence>MSGEEEPYRAFLLNFDKFSSDDDDEDEVYKPGDDQTDDDSEDDDQDTQDTNQSNNSLDLKHTFDRFKDRTHVPESQVFVIPLPLVQDLPLSHFTEAQWDVLRHQCRLHFALLCRSVCFVQYCASSDSILKGILTLIHAFNEIFNMSVESTKNLNSIYGKKLFVPVLGDPDKSLIKYSSSILNHFLDQKSTDDIIEAPFMKEIFRSFQFNGEERPLQFKHVSPWSPEENELLKLAARRFKSAEDIQKYVMPGKPLQLINEKYNEFLAQQSKAEVNTKFSKKKHKKRKHANDLDMNDDNNNNNNYIPNEQYVDNEQLNEDDQMFVVKKDMKFTEVSCLPPSLAPH</sequence>
<name>A0ABR2IQ97_9EUKA</name>
<proteinExistence type="predicted"/>
<dbReference type="EMBL" id="JAPFFF010000015">
    <property type="protein sequence ID" value="KAK8867081.1"/>
    <property type="molecule type" value="Genomic_DNA"/>
</dbReference>
<feature type="region of interest" description="Disordered" evidence="1">
    <location>
        <begin position="275"/>
        <end position="306"/>
    </location>
</feature>
<gene>
    <name evidence="2" type="ORF">M9Y10_010050</name>
</gene>
<organism evidence="2 3">
    <name type="scientific">Tritrichomonas musculus</name>
    <dbReference type="NCBI Taxonomy" id="1915356"/>
    <lineage>
        <taxon>Eukaryota</taxon>
        <taxon>Metamonada</taxon>
        <taxon>Parabasalia</taxon>
        <taxon>Tritrichomonadida</taxon>
        <taxon>Tritrichomonadidae</taxon>
        <taxon>Tritrichomonas</taxon>
    </lineage>
</organism>
<accession>A0ABR2IQ97</accession>
<comment type="caution">
    <text evidence="2">The sequence shown here is derived from an EMBL/GenBank/DDBJ whole genome shotgun (WGS) entry which is preliminary data.</text>
</comment>
<keyword evidence="3" id="KW-1185">Reference proteome</keyword>
<feature type="compositionally biased region" description="Basic residues" evidence="1">
    <location>
        <begin position="277"/>
        <end position="287"/>
    </location>
</feature>